<dbReference type="PRINTS" id="PR00735">
    <property type="entry name" value="GLHYDRLASE8"/>
</dbReference>
<dbReference type="InterPro" id="IPR006584">
    <property type="entry name" value="Cellulose-bd_IV"/>
</dbReference>
<dbReference type="Gene3D" id="2.60.40.1080">
    <property type="match status" value="1"/>
</dbReference>
<dbReference type="Pfam" id="PF18962">
    <property type="entry name" value="Por_Secre_tail"/>
    <property type="match status" value="1"/>
</dbReference>
<keyword evidence="6" id="KW-0136">Cellulose degradation</keyword>
<evidence type="ECO:0000256" key="3">
    <source>
        <dbReference type="ARBA" id="ARBA00012601"/>
    </source>
</evidence>
<dbReference type="SMART" id="SM00635">
    <property type="entry name" value="BID_2"/>
    <property type="match status" value="1"/>
</dbReference>
<keyword evidence="11" id="KW-1185">Reference proteome</keyword>
<dbReference type="InterPro" id="IPR012341">
    <property type="entry name" value="6hp_glycosidase-like_sf"/>
</dbReference>
<feature type="domain" description="CBM6" evidence="9">
    <location>
        <begin position="388"/>
        <end position="509"/>
    </location>
</feature>
<dbReference type="Gene3D" id="1.50.10.10">
    <property type="match status" value="1"/>
</dbReference>
<comment type="similarity">
    <text evidence="2">Belongs to the glycosyl hydrolase 8 (cellulase D) family.</text>
</comment>
<dbReference type="SUPFAM" id="SSF49373">
    <property type="entry name" value="Invasin/intimin cell-adhesion fragments"/>
    <property type="match status" value="1"/>
</dbReference>
<dbReference type="InterPro" id="IPR003343">
    <property type="entry name" value="Big_2"/>
</dbReference>
<keyword evidence="5" id="KW-0378">Hydrolase</keyword>
<dbReference type="CDD" id="cd04080">
    <property type="entry name" value="CBM6_cellulase-like"/>
    <property type="match status" value="1"/>
</dbReference>
<dbReference type="InterPro" id="IPR041438">
    <property type="entry name" value="CBM64"/>
</dbReference>
<dbReference type="SUPFAM" id="SSF48208">
    <property type="entry name" value="Six-hairpin glycosidases"/>
    <property type="match status" value="1"/>
</dbReference>
<protein>
    <recommendedName>
        <fullName evidence="3">cellulase</fullName>
        <ecNumber evidence="3">3.2.1.4</ecNumber>
    </recommendedName>
</protein>
<dbReference type="Pfam" id="PF03422">
    <property type="entry name" value="CBM_6"/>
    <property type="match status" value="1"/>
</dbReference>
<dbReference type="NCBIfam" id="TIGR04183">
    <property type="entry name" value="Por_Secre_tail"/>
    <property type="match status" value="1"/>
</dbReference>
<dbReference type="EC" id="3.2.1.4" evidence="3"/>
<name>A0ABX8GQZ3_9BACT</name>
<dbReference type="InterPro" id="IPR026444">
    <property type="entry name" value="Secre_tail"/>
</dbReference>
<evidence type="ECO:0000259" key="9">
    <source>
        <dbReference type="PROSITE" id="PS51175"/>
    </source>
</evidence>
<keyword evidence="8" id="KW-0624">Polysaccharide degradation</keyword>
<dbReference type="RefSeq" id="WP_158631018.1">
    <property type="nucleotide sequence ID" value="NZ_CP076128.1"/>
</dbReference>
<reference evidence="10 11" key="1">
    <citation type="submission" date="2021-05" db="EMBL/GenBank/DDBJ databases">
        <title>Comparative genomic studies on the polysaccharide-degrading batcterial strains of the Flammeovirga genus.</title>
        <authorList>
            <person name="Zewei F."/>
            <person name="Zheng Z."/>
            <person name="Yu L."/>
            <person name="Ruyue G."/>
            <person name="Yanhong M."/>
            <person name="Yuanyuan C."/>
            <person name="Jingyan G."/>
            <person name="Wenjun H."/>
        </authorList>
    </citation>
    <scope>NUCLEOTIDE SEQUENCE [LARGE SCALE GENOMIC DNA]</scope>
    <source>
        <strain evidence="10 11">YS10</strain>
    </source>
</reference>
<dbReference type="Pfam" id="PF01270">
    <property type="entry name" value="Glyco_hydro_8"/>
    <property type="match status" value="1"/>
</dbReference>
<evidence type="ECO:0000313" key="11">
    <source>
        <dbReference type="Proteomes" id="UP000682802"/>
    </source>
</evidence>
<dbReference type="Proteomes" id="UP000682802">
    <property type="component" value="Chromosome 1"/>
</dbReference>
<dbReference type="InterPro" id="IPR002037">
    <property type="entry name" value="Glyco_hydro_8"/>
</dbReference>
<dbReference type="InterPro" id="IPR008964">
    <property type="entry name" value="Invasin/intimin_cell_adhesion"/>
</dbReference>
<evidence type="ECO:0000256" key="2">
    <source>
        <dbReference type="ARBA" id="ARBA00009209"/>
    </source>
</evidence>
<dbReference type="SUPFAM" id="SSF49785">
    <property type="entry name" value="Galactose-binding domain-like"/>
    <property type="match status" value="1"/>
</dbReference>
<comment type="catalytic activity">
    <reaction evidence="1">
        <text>Endohydrolysis of (1-&gt;4)-beta-D-glucosidic linkages in cellulose, lichenin and cereal beta-D-glucans.</text>
        <dbReference type="EC" id="3.2.1.4"/>
    </reaction>
</comment>
<dbReference type="PROSITE" id="PS51175">
    <property type="entry name" value="CBM6"/>
    <property type="match status" value="1"/>
</dbReference>
<gene>
    <name evidence="10" type="ORF">KM029_09830</name>
</gene>
<dbReference type="InterPro" id="IPR005084">
    <property type="entry name" value="CBM6"/>
</dbReference>
<dbReference type="Pfam" id="PF02368">
    <property type="entry name" value="Big_2"/>
    <property type="match status" value="1"/>
</dbReference>
<evidence type="ECO:0000256" key="6">
    <source>
        <dbReference type="ARBA" id="ARBA00023001"/>
    </source>
</evidence>
<keyword evidence="7" id="KW-0326">Glycosidase</keyword>
<dbReference type="InterPro" id="IPR008979">
    <property type="entry name" value="Galactose-bd-like_sf"/>
</dbReference>
<evidence type="ECO:0000256" key="1">
    <source>
        <dbReference type="ARBA" id="ARBA00000966"/>
    </source>
</evidence>
<dbReference type="InterPro" id="IPR008928">
    <property type="entry name" value="6-hairpin_glycosidase_sf"/>
</dbReference>
<evidence type="ECO:0000256" key="4">
    <source>
        <dbReference type="ARBA" id="ARBA00022729"/>
    </source>
</evidence>
<evidence type="ECO:0000313" key="10">
    <source>
        <dbReference type="EMBL" id="QWG05682.1"/>
    </source>
</evidence>
<dbReference type="Gene3D" id="2.60.120.260">
    <property type="entry name" value="Galactose-binding domain-like"/>
    <property type="match status" value="1"/>
</dbReference>
<evidence type="ECO:0000256" key="7">
    <source>
        <dbReference type="ARBA" id="ARBA00023295"/>
    </source>
</evidence>
<dbReference type="SMART" id="SM00606">
    <property type="entry name" value="CBD_IV"/>
    <property type="match status" value="1"/>
</dbReference>
<sequence length="777" mass="83925">MILTSHLLLGQSLNSVNYPHGNMPSARSNSAAMASYNNWKNGYLEYCNETGEFRVRFDNPSQSVSEGIAYGMLLSAYAKDRDVFDGLTKYYNRFKNADGVMDWKIQGCWEVATDCGYGDGRCTGGAADAEFDYAFALIVAEANWGSGGALNYGALARDMIGIIKDKEISSTLVPRPGPGWGGDNITNPSYFTPAYFRVFGEYTNDQGYWNGVVAKCYEILANIKSTLNPSYGLVPDWCTSGGSFSGDASGYFQGGTKYHYDAARTPWRMATDYAWFGVSEAGDYINQSYQFTEAKGGLGSIVDGYNMDGSSYGTNNSATFSGAFATSYMYAPAGQDKIDGAYNYLVNKSPSGYFNTTLYALYMFTITGNFWNPLEGGPVECTAVALPAQIESEDFCAMSGIQVEATLDNNGGSNIGYIDDEDWMSYKISVAEAGNYKVSYRIASLNGGNELQIDTNAGANVLGTVAIPSTGGWQNWETVEHTIALSAGEYEIGIKANIGGFNINWFSFSKVGGNDIAVSGLNLQANATTLKVNATTQLSAEVVPANATDKSITWSSSNTSIATVSSTGEVVAVAKGQATITAQSSNAQINAAVMITVTEGDETGGCETSQPITLDFSYDGVEEQCWVTSEDIDYINSWGAQSVTINGVDVTNLWMNNLPAKQDGKYYVTFKGQESWAHVEIMGTSSNGRTSAESLTSNFTETVVYPNPVTEEDVFINHPANTIGAQVRVFDLEGKTIYSTQTISNKTQIARSVFNKGLYIITVEYVDSIQKIKLIVK</sequence>
<dbReference type="Pfam" id="PF18666">
    <property type="entry name" value="CBM64"/>
    <property type="match status" value="1"/>
</dbReference>
<keyword evidence="4" id="KW-0732">Signal</keyword>
<proteinExistence type="inferred from homology"/>
<keyword evidence="8" id="KW-0119">Carbohydrate metabolism</keyword>
<organism evidence="10 11">
    <name type="scientific">Flammeovirga kamogawensis</name>
    <dbReference type="NCBI Taxonomy" id="373891"/>
    <lineage>
        <taxon>Bacteria</taxon>
        <taxon>Pseudomonadati</taxon>
        <taxon>Bacteroidota</taxon>
        <taxon>Cytophagia</taxon>
        <taxon>Cytophagales</taxon>
        <taxon>Flammeovirgaceae</taxon>
        <taxon>Flammeovirga</taxon>
    </lineage>
</organism>
<accession>A0ABX8GQZ3</accession>
<dbReference type="EMBL" id="CP076128">
    <property type="protein sequence ID" value="QWG05682.1"/>
    <property type="molecule type" value="Genomic_DNA"/>
</dbReference>
<evidence type="ECO:0000256" key="8">
    <source>
        <dbReference type="ARBA" id="ARBA00023326"/>
    </source>
</evidence>
<evidence type="ECO:0000256" key="5">
    <source>
        <dbReference type="ARBA" id="ARBA00022801"/>
    </source>
</evidence>